<gene>
    <name evidence="1" type="ORF">METZ01_LOCUS149823</name>
</gene>
<reference evidence="1" key="1">
    <citation type="submission" date="2018-05" db="EMBL/GenBank/DDBJ databases">
        <authorList>
            <person name="Lanie J.A."/>
            <person name="Ng W.-L."/>
            <person name="Kazmierczak K.M."/>
            <person name="Andrzejewski T.M."/>
            <person name="Davidsen T.M."/>
            <person name="Wayne K.J."/>
            <person name="Tettelin H."/>
            <person name="Glass J.I."/>
            <person name="Rusch D."/>
            <person name="Podicherti R."/>
            <person name="Tsui H.-C.T."/>
            <person name="Winkler M.E."/>
        </authorList>
    </citation>
    <scope>NUCLEOTIDE SEQUENCE</scope>
</reference>
<name>A0A382A6H1_9ZZZZ</name>
<accession>A0A382A6H1</accession>
<dbReference type="PROSITE" id="PS51257">
    <property type="entry name" value="PROKAR_LIPOPROTEIN"/>
    <property type="match status" value="1"/>
</dbReference>
<evidence type="ECO:0000313" key="1">
    <source>
        <dbReference type="EMBL" id="SVA96969.1"/>
    </source>
</evidence>
<proteinExistence type="predicted"/>
<dbReference type="EMBL" id="UINC01024057">
    <property type="protein sequence ID" value="SVA96969.1"/>
    <property type="molecule type" value="Genomic_DNA"/>
</dbReference>
<sequence length="70" mass="7905">MKYSSLIVITFFLFWSSGCDSNDDSVCGSPDKPTFSLEDLNPSSETHGEYIGPQTFNDKVTLYYFPFSET</sequence>
<dbReference type="AlphaFoldDB" id="A0A382A6H1"/>
<organism evidence="1">
    <name type="scientific">marine metagenome</name>
    <dbReference type="NCBI Taxonomy" id="408172"/>
    <lineage>
        <taxon>unclassified sequences</taxon>
        <taxon>metagenomes</taxon>
        <taxon>ecological metagenomes</taxon>
    </lineage>
</organism>
<protein>
    <submittedName>
        <fullName evidence="1">Uncharacterized protein</fullName>
    </submittedName>
</protein>